<proteinExistence type="predicted"/>
<organism evidence="1 2">
    <name type="scientific">Azoarcus indigens</name>
    <dbReference type="NCBI Taxonomy" id="29545"/>
    <lineage>
        <taxon>Bacteria</taxon>
        <taxon>Pseudomonadati</taxon>
        <taxon>Pseudomonadota</taxon>
        <taxon>Betaproteobacteria</taxon>
        <taxon>Rhodocyclales</taxon>
        <taxon>Zoogloeaceae</taxon>
        <taxon>Azoarcus</taxon>
    </lineage>
</organism>
<evidence type="ECO:0000313" key="1">
    <source>
        <dbReference type="EMBL" id="TDN49214.1"/>
    </source>
</evidence>
<name>A0A4R6DWP2_9RHOO</name>
<evidence type="ECO:0008006" key="3">
    <source>
        <dbReference type="Google" id="ProtNLM"/>
    </source>
</evidence>
<gene>
    <name evidence="1" type="ORF">C7389_11265</name>
</gene>
<comment type="caution">
    <text evidence="1">The sequence shown here is derived from an EMBL/GenBank/DDBJ whole genome shotgun (WGS) entry which is preliminary data.</text>
</comment>
<reference evidence="1 2" key="1">
    <citation type="submission" date="2019-03" db="EMBL/GenBank/DDBJ databases">
        <title>Genomic Encyclopedia of Type Strains, Phase IV (KMG-IV): sequencing the most valuable type-strain genomes for metagenomic binning, comparative biology and taxonomic classification.</title>
        <authorList>
            <person name="Goeker M."/>
        </authorList>
    </citation>
    <scope>NUCLEOTIDE SEQUENCE [LARGE SCALE GENOMIC DNA]</scope>
    <source>
        <strain evidence="1 2">DSM 12121</strain>
    </source>
</reference>
<dbReference type="Proteomes" id="UP000295129">
    <property type="component" value="Unassembled WGS sequence"/>
</dbReference>
<keyword evidence="2" id="KW-1185">Reference proteome</keyword>
<dbReference type="AlphaFoldDB" id="A0A4R6DWP2"/>
<sequence length="113" mass="11830">MTPNIAMLLGHARPFLPPAGAARLVTFEHQAAEDETLDGLPEERITLAARILAALAEGPATRADLVGRLKHYSGDEISGALVSLVSRGRVAKVGVRRVGRHDVTVFALAGGVA</sequence>
<accession>A0A4R6DWP2</accession>
<evidence type="ECO:0000313" key="2">
    <source>
        <dbReference type="Proteomes" id="UP000295129"/>
    </source>
</evidence>
<protein>
    <recommendedName>
        <fullName evidence="3">Transcriptional regulator</fullName>
    </recommendedName>
</protein>
<dbReference type="EMBL" id="SNVV01000012">
    <property type="protein sequence ID" value="TDN49214.1"/>
    <property type="molecule type" value="Genomic_DNA"/>
</dbReference>
<dbReference type="RefSeq" id="WP_133592687.1">
    <property type="nucleotide sequence ID" value="NZ_SNVV01000012.1"/>
</dbReference>